<protein>
    <submittedName>
        <fullName evidence="1">Uncharacterized protein</fullName>
    </submittedName>
</protein>
<evidence type="ECO:0000313" key="1">
    <source>
        <dbReference type="EMBL" id="NEC88761.1"/>
    </source>
</evidence>
<proteinExistence type="predicted"/>
<dbReference type="RefSeq" id="WP_164317047.1">
    <property type="nucleotide sequence ID" value="NZ_JAAGLU010000020.1"/>
</dbReference>
<dbReference type="AlphaFoldDB" id="A0A6B3BWI8"/>
<comment type="caution">
    <text evidence="1">The sequence shown here is derived from an EMBL/GenBank/DDBJ whole genome shotgun (WGS) entry which is preliminary data.</text>
</comment>
<accession>A0A6B3BWI8</accession>
<sequence length="62" mass="6978">MPTLTSQHNPDSNLEDVLLANAEQLEWLLRPISRIGTPPDRDGGLVFHKFQSMSQTWSRSGT</sequence>
<gene>
    <name evidence="1" type="ORF">G3I71_23780</name>
</gene>
<name>A0A6B3BWI8_9ACTN</name>
<organism evidence="1">
    <name type="scientific">Streptomyces sp. SID12501</name>
    <dbReference type="NCBI Taxonomy" id="2706042"/>
    <lineage>
        <taxon>Bacteria</taxon>
        <taxon>Bacillati</taxon>
        <taxon>Actinomycetota</taxon>
        <taxon>Actinomycetes</taxon>
        <taxon>Kitasatosporales</taxon>
        <taxon>Streptomycetaceae</taxon>
        <taxon>Streptomyces</taxon>
    </lineage>
</organism>
<dbReference type="EMBL" id="JAAGLU010000020">
    <property type="protein sequence ID" value="NEC88761.1"/>
    <property type="molecule type" value="Genomic_DNA"/>
</dbReference>
<reference evidence="1" key="1">
    <citation type="submission" date="2020-01" db="EMBL/GenBank/DDBJ databases">
        <title>Insect and environment-associated Actinomycetes.</title>
        <authorList>
            <person name="Currrie C."/>
            <person name="Chevrette M."/>
            <person name="Carlson C."/>
            <person name="Stubbendieck R."/>
            <person name="Wendt-Pienkowski E."/>
        </authorList>
    </citation>
    <scope>NUCLEOTIDE SEQUENCE</scope>
    <source>
        <strain evidence="1">SID12501</strain>
    </source>
</reference>